<dbReference type="Pfam" id="PF00651">
    <property type="entry name" value="BTB"/>
    <property type="match status" value="1"/>
</dbReference>
<protein>
    <recommendedName>
        <fullName evidence="1">BTB domain-containing protein</fullName>
    </recommendedName>
</protein>
<dbReference type="PROSITE" id="PS50097">
    <property type="entry name" value="BTB"/>
    <property type="match status" value="1"/>
</dbReference>
<dbReference type="InterPro" id="IPR000210">
    <property type="entry name" value="BTB/POZ_dom"/>
</dbReference>
<keyword evidence="3" id="KW-1185">Reference proteome</keyword>
<evidence type="ECO:0000259" key="1">
    <source>
        <dbReference type="PROSITE" id="PS50097"/>
    </source>
</evidence>
<dbReference type="SMART" id="SM00225">
    <property type="entry name" value="BTB"/>
    <property type="match status" value="1"/>
</dbReference>
<accession>A0AAN8FGF6</accession>
<dbReference type="SUPFAM" id="SSF54695">
    <property type="entry name" value="POZ domain"/>
    <property type="match status" value="1"/>
</dbReference>
<gene>
    <name evidence="2" type="ORF">OHC33_001281</name>
</gene>
<organism evidence="2 3">
    <name type="scientific">Knufia fluminis</name>
    <dbReference type="NCBI Taxonomy" id="191047"/>
    <lineage>
        <taxon>Eukaryota</taxon>
        <taxon>Fungi</taxon>
        <taxon>Dikarya</taxon>
        <taxon>Ascomycota</taxon>
        <taxon>Pezizomycotina</taxon>
        <taxon>Eurotiomycetes</taxon>
        <taxon>Chaetothyriomycetidae</taxon>
        <taxon>Chaetothyriales</taxon>
        <taxon>Trichomeriaceae</taxon>
        <taxon>Knufia</taxon>
    </lineage>
</organism>
<dbReference type="AlphaFoldDB" id="A0AAN8FGF6"/>
<dbReference type="Gene3D" id="3.30.710.10">
    <property type="entry name" value="Potassium Channel Kv1.1, Chain A"/>
    <property type="match status" value="1"/>
</dbReference>
<comment type="caution">
    <text evidence="2">The sequence shown here is derived from an EMBL/GenBank/DDBJ whole genome shotgun (WGS) entry which is preliminary data.</text>
</comment>
<dbReference type="InterPro" id="IPR011333">
    <property type="entry name" value="SKP1/BTB/POZ_sf"/>
</dbReference>
<feature type="domain" description="BTB" evidence="1">
    <location>
        <begin position="28"/>
        <end position="95"/>
    </location>
</feature>
<reference evidence="2 3" key="1">
    <citation type="submission" date="2022-12" db="EMBL/GenBank/DDBJ databases">
        <title>Genomic features and morphological characterization of a novel Knufia sp. strain isolated from spacecraft assembly facility.</title>
        <authorList>
            <person name="Teixeira M."/>
            <person name="Chander A.M."/>
            <person name="Stajich J.E."/>
            <person name="Venkateswaran K."/>
        </authorList>
    </citation>
    <scope>NUCLEOTIDE SEQUENCE [LARGE SCALE GENOMIC DNA]</scope>
    <source>
        <strain evidence="2 3">FJI-L2-BK-P2</strain>
    </source>
</reference>
<dbReference type="EMBL" id="JAKLMC020000002">
    <property type="protein sequence ID" value="KAK5958091.1"/>
    <property type="molecule type" value="Genomic_DNA"/>
</dbReference>
<dbReference type="CDD" id="cd18186">
    <property type="entry name" value="BTB_POZ_ZBTB_KLHL-like"/>
    <property type="match status" value="1"/>
</dbReference>
<dbReference type="PANTHER" id="PTHR47843:SF5">
    <property type="entry name" value="BTB_POZ DOMAIN PROTEIN"/>
    <property type="match status" value="1"/>
</dbReference>
<evidence type="ECO:0000313" key="3">
    <source>
        <dbReference type="Proteomes" id="UP001316803"/>
    </source>
</evidence>
<sequence>MPPTVAATDSGQDLAKAQKILLESGDWSDLTIKCRDRTWRVHRNIVCARCDFFKAACSGSFSEATSKIITLDDDPPTGVELMLEYIYTMKVPVICTFDSAKEMYMLGDKYNLPPLRTAGFTTLCTVIKSTCIVYSVKGKLDRMIAMVEDIWSASEVDQLSHGAFKSAALEGLRVPARSLLDEVDFQSLIWRNKSFGLAFMKEMMGTSRTK</sequence>
<dbReference type="PANTHER" id="PTHR47843">
    <property type="entry name" value="BTB DOMAIN-CONTAINING PROTEIN-RELATED"/>
    <property type="match status" value="1"/>
</dbReference>
<proteinExistence type="predicted"/>
<dbReference type="Proteomes" id="UP001316803">
    <property type="component" value="Unassembled WGS sequence"/>
</dbReference>
<evidence type="ECO:0000313" key="2">
    <source>
        <dbReference type="EMBL" id="KAK5958091.1"/>
    </source>
</evidence>
<name>A0AAN8FGF6_9EURO</name>